<comment type="caution">
    <text evidence="1">The sequence shown here is derived from an EMBL/GenBank/DDBJ whole genome shotgun (WGS) entry which is preliminary data.</text>
</comment>
<dbReference type="SUPFAM" id="SSF46785">
    <property type="entry name" value="Winged helix' DNA-binding domain"/>
    <property type="match status" value="1"/>
</dbReference>
<dbReference type="InterPro" id="IPR036388">
    <property type="entry name" value="WH-like_DNA-bd_sf"/>
</dbReference>
<dbReference type="InterPro" id="IPR036390">
    <property type="entry name" value="WH_DNA-bd_sf"/>
</dbReference>
<protein>
    <submittedName>
        <fullName evidence="1">DUF2250 domain-containing protein</fullName>
    </submittedName>
</protein>
<gene>
    <name evidence="1" type="ORF">C7B47_08200</name>
</gene>
<evidence type="ECO:0000313" key="2">
    <source>
        <dbReference type="Proteomes" id="UP000242705"/>
    </source>
</evidence>
<name>A0A2T2WZ58_SULTH</name>
<dbReference type="Gene3D" id="1.10.10.10">
    <property type="entry name" value="Winged helix-like DNA-binding domain superfamily/Winged helix DNA-binding domain"/>
    <property type="match status" value="1"/>
</dbReference>
<dbReference type="EMBL" id="PXYX01000012">
    <property type="protein sequence ID" value="PSR27530.1"/>
    <property type="molecule type" value="Genomic_DNA"/>
</dbReference>
<reference evidence="1 2" key="1">
    <citation type="journal article" date="2014" name="BMC Genomics">
        <title>Comparison of environmental and isolate Sulfobacillus genomes reveals diverse carbon, sulfur, nitrogen, and hydrogen metabolisms.</title>
        <authorList>
            <person name="Justice N.B."/>
            <person name="Norman A."/>
            <person name="Brown C.T."/>
            <person name="Singh A."/>
            <person name="Thomas B.C."/>
            <person name="Banfield J.F."/>
        </authorList>
    </citation>
    <scope>NUCLEOTIDE SEQUENCE [LARGE SCALE GENOMIC DNA]</scope>
    <source>
        <strain evidence="1">AMDSBA5</strain>
    </source>
</reference>
<accession>A0A2T2WZ58</accession>
<evidence type="ECO:0000313" key="1">
    <source>
        <dbReference type="EMBL" id="PSR27530.1"/>
    </source>
</evidence>
<dbReference type="Pfam" id="PF10007">
    <property type="entry name" value="DUF2250"/>
    <property type="match status" value="1"/>
</dbReference>
<dbReference type="Proteomes" id="UP000242705">
    <property type="component" value="Unassembled WGS sequence"/>
</dbReference>
<organism evidence="1 2">
    <name type="scientific">Sulfobacillus thermosulfidooxidans</name>
    <dbReference type="NCBI Taxonomy" id="28034"/>
    <lineage>
        <taxon>Bacteria</taxon>
        <taxon>Bacillati</taxon>
        <taxon>Bacillota</taxon>
        <taxon>Clostridia</taxon>
        <taxon>Eubacteriales</taxon>
        <taxon>Clostridiales Family XVII. Incertae Sedis</taxon>
        <taxon>Sulfobacillus</taxon>
    </lineage>
</organism>
<dbReference type="InterPro" id="IPR019254">
    <property type="entry name" value="DUF2250"/>
</dbReference>
<proteinExistence type="predicted"/>
<sequence length="103" mass="12680">MDRKLDETDIKLLKYFKTLGPDYAKLLAARFNMDVAAMRERLNYLESLNFIERVEGRIVKYYHRRMKSVKHRNHTYYMISREGDHFLRQQEDVPEITWKKPRR</sequence>
<dbReference type="AlphaFoldDB" id="A0A2T2WZ58"/>